<protein>
    <submittedName>
        <fullName evidence="8">TCR/Tet family MFS transporter</fullName>
    </submittedName>
</protein>
<dbReference type="PANTHER" id="PTHR23504">
    <property type="entry name" value="MAJOR FACILITATOR SUPERFAMILY DOMAIN-CONTAINING PROTEIN 10"/>
    <property type="match status" value="1"/>
</dbReference>
<feature type="transmembrane region" description="Helical" evidence="6">
    <location>
        <begin position="223"/>
        <end position="248"/>
    </location>
</feature>
<name>A0ABX8WQL6_9GAMM</name>
<feature type="transmembrane region" description="Helical" evidence="6">
    <location>
        <begin position="170"/>
        <end position="190"/>
    </location>
</feature>
<feature type="transmembrane region" description="Helical" evidence="6">
    <location>
        <begin position="312"/>
        <end position="335"/>
    </location>
</feature>
<evidence type="ECO:0000256" key="4">
    <source>
        <dbReference type="ARBA" id="ARBA00022989"/>
    </source>
</evidence>
<organism evidence="8 9">
    <name type="scientific">Lysobacter soyae</name>
    <dbReference type="NCBI Taxonomy" id="2764185"/>
    <lineage>
        <taxon>Bacteria</taxon>
        <taxon>Pseudomonadati</taxon>
        <taxon>Pseudomonadota</taxon>
        <taxon>Gammaproteobacteria</taxon>
        <taxon>Lysobacterales</taxon>
        <taxon>Lysobacteraceae</taxon>
        <taxon>Lysobacter</taxon>
    </lineage>
</organism>
<evidence type="ECO:0000313" key="8">
    <source>
        <dbReference type="EMBL" id="QYR53129.1"/>
    </source>
</evidence>
<keyword evidence="4 6" id="KW-1133">Transmembrane helix</keyword>
<feature type="transmembrane region" description="Helical" evidence="6">
    <location>
        <begin position="347"/>
        <end position="365"/>
    </location>
</feature>
<gene>
    <name evidence="8" type="ORF">H8L67_00985</name>
</gene>
<dbReference type="CDD" id="cd17388">
    <property type="entry name" value="MFS_TetA"/>
    <property type="match status" value="1"/>
</dbReference>
<dbReference type="PANTHER" id="PTHR23504:SF15">
    <property type="entry name" value="MAJOR FACILITATOR SUPERFAMILY (MFS) PROFILE DOMAIN-CONTAINING PROTEIN"/>
    <property type="match status" value="1"/>
</dbReference>
<dbReference type="Pfam" id="PF07690">
    <property type="entry name" value="MFS_1"/>
    <property type="match status" value="1"/>
</dbReference>
<dbReference type="InterPro" id="IPR036259">
    <property type="entry name" value="MFS_trans_sf"/>
</dbReference>
<dbReference type="EMBL" id="CP080544">
    <property type="protein sequence ID" value="QYR53129.1"/>
    <property type="molecule type" value="Genomic_DNA"/>
</dbReference>
<feature type="domain" description="Major facilitator superfamily (MFS) profile" evidence="7">
    <location>
        <begin position="13"/>
        <end position="409"/>
    </location>
</feature>
<evidence type="ECO:0000256" key="1">
    <source>
        <dbReference type="ARBA" id="ARBA00004141"/>
    </source>
</evidence>
<evidence type="ECO:0000256" key="6">
    <source>
        <dbReference type="SAM" id="Phobius"/>
    </source>
</evidence>
<evidence type="ECO:0000259" key="7">
    <source>
        <dbReference type="PROSITE" id="PS50850"/>
    </source>
</evidence>
<dbReference type="PROSITE" id="PS50850">
    <property type="entry name" value="MFS"/>
    <property type="match status" value="1"/>
</dbReference>
<keyword evidence="9" id="KW-1185">Reference proteome</keyword>
<dbReference type="Gene3D" id="1.20.1250.20">
    <property type="entry name" value="MFS general substrate transporter like domains"/>
    <property type="match status" value="1"/>
</dbReference>
<comment type="subcellular location">
    <subcellularLocation>
        <location evidence="1">Membrane</location>
        <topology evidence="1">Multi-pass membrane protein</topology>
    </subcellularLocation>
</comment>
<reference evidence="8 9" key="1">
    <citation type="submission" date="2021-08" db="EMBL/GenBank/DDBJ databases">
        <title>Lysobacter sp. strain CJ11 Genome sequencing and assembly.</title>
        <authorList>
            <person name="Kim I."/>
        </authorList>
    </citation>
    <scope>NUCLEOTIDE SEQUENCE [LARGE SCALE GENOMIC DNA]</scope>
    <source>
        <strain evidence="8 9">CJ11</strain>
    </source>
</reference>
<dbReference type="PRINTS" id="PR01035">
    <property type="entry name" value="TCRTETA"/>
</dbReference>
<dbReference type="RefSeq" id="WP_220379947.1">
    <property type="nucleotide sequence ID" value="NZ_CP080544.1"/>
</dbReference>
<keyword evidence="2" id="KW-0813">Transport</keyword>
<feature type="transmembrane region" description="Helical" evidence="6">
    <location>
        <begin position="107"/>
        <end position="129"/>
    </location>
</feature>
<proteinExistence type="predicted"/>
<accession>A0ABX8WQL6</accession>
<keyword evidence="5 6" id="KW-0472">Membrane</keyword>
<dbReference type="Proteomes" id="UP000824755">
    <property type="component" value="Chromosome"/>
</dbReference>
<sequence>MQTTLKAPQRKAALVFIFITVLIDILAFGLIIPVLPHLVEQFVGGDTKSAAYWVGIFGTVFAAIQFFSAPIQGALSDRFGRRPVILLSCLGLGLDFIFMALAPSLMWLFVGRVISAVTSASFTTANAYIADVTPKDKRAGAFGMVGMAFGVGFIIGPMLGGWLGHYDLRYPFWGAAVLALANFLYGLFVLPESLAPENRSRAIAWRHANPVGSVKLILQYPQLFALALILLLSNLAHYVYPSVFVLYADYRYDWGPLAVGKVLAVVGVCSALVQGFLVRKWVPVLGEHKALVLGLLAGVVGFAAYGAAPTGTLFLCAVPIMALWGLAGPAAQALVTREVGPEVQGRIQGAMASLVSLAGIIGPALYTFTFAKFIGRGAPIELPGIPWFIAASLLGMALVLAFKHWRTHPDTQAGH</sequence>
<feature type="transmembrane region" description="Helical" evidence="6">
    <location>
        <begin position="385"/>
        <end position="402"/>
    </location>
</feature>
<evidence type="ECO:0000256" key="3">
    <source>
        <dbReference type="ARBA" id="ARBA00022692"/>
    </source>
</evidence>
<feature type="transmembrane region" description="Helical" evidence="6">
    <location>
        <begin position="141"/>
        <end position="164"/>
    </location>
</feature>
<dbReference type="SUPFAM" id="SSF103473">
    <property type="entry name" value="MFS general substrate transporter"/>
    <property type="match status" value="1"/>
</dbReference>
<dbReference type="InterPro" id="IPR011701">
    <property type="entry name" value="MFS"/>
</dbReference>
<evidence type="ECO:0000256" key="5">
    <source>
        <dbReference type="ARBA" id="ARBA00023136"/>
    </source>
</evidence>
<feature type="transmembrane region" description="Helical" evidence="6">
    <location>
        <begin position="50"/>
        <end position="71"/>
    </location>
</feature>
<feature type="transmembrane region" description="Helical" evidence="6">
    <location>
        <begin position="290"/>
        <end position="306"/>
    </location>
</feature>
<feature type="transmembrane region" description="Helical" evidence="6">
    <location>
        <begin position="83"/>
        <end position="101"/>
    </location>
</feature>
<dbReference type="InterPro" id="IPR001958">
    <property type="entry name" value="Tet-R_TetA/multi-R_MdtG-like"/>
</dbReference>
<feature type="transmembrane region" description="Helical" evidence="6">
    <location>
        <begin position="12"/>
        <end position="35"/>
    </location>
</feature>
<dbReference type="InterPro" id="IPR020846">
    <property type="entry name" value="MFS_dom"/>
</dbReference>
<keyword evidence="3 6" id="KW-0812">Transmembrane</keyword>
<feature type="transmembrane region" description="Helical" evidence="6">
    <location>
        <begin position="254"/>
        <end position="278"/>
    </location>
</feature>
<evidence type="ECO:0000256" key="2">
    <source>
        <dbReference type="ARBA" id="ARBA00022448"/>
    </source>
</evidence>
<evidence type="ECO:0000313" key="9">
    <source>
        <dbReference type="Proteomes" id="UP000824755"/>
    </source>
</evidence>